<proteinExistence type="predicted"/>
<dbReference type="EMBL" id="ML987200">
    <property type="protein sequence ID" value="KAF2245291.1"/>
    <property type="molecule type" value="Genomic_DNA"/>
</dbReference>
<evidence type="ECO:0008006" key="3">
    <source>
        <dbReference type="Google" id="ProtNLM"/>
    </source>
</evidence>
<evidence type="ECO:0000313" key="2">
    <source>
        <dbReference type="Proteomes" id="UP000800094"/>
    </source>
</evidence>
<dbReference type="InterPro" id="IPR052523">
    <property type="entry name" value="Trichothecene_AcTrans"/>
</dbReference>
<accession>A0A6A6I4M0</accession>
<dbReference type="SUPFAM" id="SSF55729">
    <property type="entry name" value="Acyl-CoA N-acyltransferases (Nat)"/>
    <property type="match status" value="1"/>
</dbReference>
<dbReference type="PANTHER" id="PTHR42791:SF1">
    <property type="entry name" value="N-ACETYLTRANSFERASE DOMAIN-CONTAINING PROTEIN"/>
    <property type="match status" value="1"/>
</dbReference>
<sequence length="232" mass="26373">MPIHISTADFDTDWPAIWQVLLESSEDACLSFDQHRDFASQALKETEDEWRRRMVEHVKKTYATDPTSYIVKAVDTNFGNIVGVALWNIYTTSSGLKGATTKQNKWKIYGDEDMTQDANGVQERQVSAMKLVGYPHVFLVAIAAHPRYETPEVKRLLMQWGLDRADSLGLEAWSYSANPDASLYVSSGFQSVDQNTPDLPDSGPSTLWRMCRPGARNRRAHKDFYLDTQGFW</sequence>
<reference evidence="1" key="1">
    <citation type="journal article" date="2020" name="Stud. Mycol.">
        <title>101 Dothideomycetes genomes: a test case for predicting lifestyles and emergence of pathogens.</title>
        <authorList>
            <person name="Haridas S."/>
            <person name="Albert R."/>
            <person name="Binder M."/>
            <person name="Bloem J."/>
            <person name="Labutti K."/>
            <person name="Salamov A."/>
            <person name="Andreopoulos B."/>
            <person name="Baker S."/>
            <person name="Barry K."/>
            <person name="Bills G."/>
            <person name="Bluhm B."/>
            <person name="Cannon C."/>
            <person name="Castanera R."/>
            <person name="Culley D."/>
            <person name="Daum C."/>
            <person name="Ezra D."/>
            <person name="Gonzalez J."/>
            <person name="Henrissat B."/>
            <person name="Kuo A."/>
            <person name="Liang C."/>
            <person name="Lipzen A."/>
            <person name="Lutzoni F."/>
            <person name="Magnuson J."/>
            <person name="Mondo S."/>
            <person name="Nolan M."/>
            <person name="Ohm R."/>
            <person name="Pangilinan J."/>
            <person name="Park H.-J."/>
            <person name="Ramirez L."/>
            <person name="Alfaro M."/>
            <person name="Sun H."/>
            <person name="Tritt A."/>
            <person name="Yoshinaga Y."/>
            <person name="Zwiers L.-H."/>
            <person name="Turgeon B."/>
            <person name="Goodwin S."/>
            <person name="Spatafora J."/>
            <person name="Crous P."/>
            <person name="Grigoriev I."/>
        </authorList>
    </citation>
    <scope>NUCLEOTIDE SEQUENCE</scope>
    <source>
        <strain evidence="1">CBS 122368</strain>
    </source>
</reference>
<dbReference type="Proteomes" id="UP000800094">
    <property type="component" value="Unassembled WGS sequence"/>
</dbReference>
<dbReference type="GeneID" id="54587040"/>
<keyword evidence="2" id="KW-1185">Reference proteome</keyword>
<evidence type="ECO:0000313" key="1">
    <source>
        <dbReference type="EMBL" id="KAF2245291.1"/>
    </source>
</evidence>
<dbReference type="RefSeq" id="XP_033680295.1">
    <property type="nucleotide sequence ID" value="XM_033833710.1"/>
</dbReference>
<dbReference type="PANTHER" id="PTHR42791">
    <property type="entry name" value="GNAT FAMILY ACETYLTRANSFERASE"/>
    <property type="match status" value="1"/>
</dbReference>
<name>A0A6A6I4M0_9PLEO</name>
<protein>
    <recommendedName>
        <fullName evidence="3">N-acetyltransferase domain-containing protein</fullName>
    </recommendedName>
</protein>
<organism evidence="1 2">
    <name type="scientific">Trematosphaeria pertusa</name>
    <dbReference type="NCBI Taxonomy" id="390896"/>
    <lineage>
        <taxon>Eukaryota</taxon>
        <taxon>Fungi</taxon>
        <taxon>Dikarya</taxon>
        <taxon>Ascomycota</taxon>
        <taxon>Pezizomycotina</taxon>
        <taxon>Dothideomycetes</taxon>
        <taxon>Pleosporomycetidae</taxon>
        <taxon>Pleosporales</taxon>
        <taxon>Massarineae</taxon>
        <taxon>Trematosphaeriaceae</taxon>
        <taxon>Trematosphaeria</taxon>
    </lineage>
</organism>
<gene>
    <name evidence="1" type="ORF">BU26DRAFT_567885</name>
</gene>
<dbReference type="AlphaFoldDB" id="A0A6A6I4M0"/>
<dbReference type="OrthoDB" id="410198at2759"/>
<dbReference type="InterPro" id="IPR016181">
    <property type="entry name" value="Acyl_CoA_acyltransferase"/>
</dbReference>
<dbReference type="Gene3D" id="3.40.630.30">
    <property type="match status" value="1"/>
</dbReference>